<dbReference type="SUPFAM" id="SSF53659">
    <property type="entry name" value="Isocitrate/Isopropylmalate dehydrogenase-like"/>
    <property type="match status" value="1"/>
</dbReference>
<dbReference type="GO" id="GO:0003964">
    <property type="term" value="F:RNA-directed DNA polymerase activity"/>
    <property type="evidence" value="ECO:0007669"/>
    <property type="project" value="UniProtKB-KW"/>
</dbReference>
<dbReference type="EMBL" id="BKCJ010007028">
    <property type="protein sequence ID" value="GEU75160.1"/>
    <property type="molecule type" value="Genomic_DNA"/>
</dbReference>
<keyword evidence="2" id="KW-0808">Transferase</keyword>
<keyword evidence="2" id="KW-0548">Nucleotidyltransferase</keyword>
<protein>
    <submittedName>
        <fullName evidence="2">Reverse transcriptase domain-containing protein</fullName>
    </submittedName>
</protein>
<feature type="region of interest" description="Disordered" evidence="1">
    <location>
        <begin position="1"/>
        <end position="79"/>
    </location>
</feature>
<comment type="caution">
    <text evidence="2">The sequence shown here is derived from an EMBL/GenBank/DDBJ whole genome shotgun (WGS) entry which is preliminary data.</text>
</comment>
<evidence type="ECO:0000256" key="1">
    <source>
        <dbReference type="SAM" id="MobiDB-lite"/>
    </source>
</evidence>
<reference evidence="2" key="1">
    <citation type="journal article" date="2019" name="Sci. Rep.">
        <title>Draft genome of Tanacetum cinerariifolium, the natural source of mosquito coil.</title>
        <authorList>
            <person name="Yamashiro T."/>
            <person name="Shiraishi A."/>
            <person name="Satake H."/>
            <person name="Nakayama K."/>
        </authorList>
    </citation>
    <scope>NUCLEOTIDE SEQUENCE</scope>
</reference>
<evidence type="ECO:0000313" key="2">
    <source>
        <dbReference type="EMBL" id="GEU75160.1"/>
    </source>
</evidence>
<keyword evidence="2" id="KW-0695">RNA-directed DNA polymerase</keyword>
<proteinExistence type="predicted"/>
<sequence length="716" mass="83388">MSAYSNDSRRHSYHSSRRDTESCYQSSRSRGTEPASDKHHNKRASSHRTEAMLESEGSAGGHQKSRSKKQRSSIEDDDLSQPWVCKKTDSLTPRIRYFDLPKRTRMPSHVKTYDGSEDPEDHLNIFQAAAAKVERWEMPTWCHMFNSTLSDLSSHYIRDIDTEPKITMKVYGHIIGIDTFNRCGIRRRLGVNKVAQFSVNGAIITDANVYEGGEYPWLAPRVNEKQQQTAMYNVDESIHFFVEASMAMALAKKWRLFKDIFQEVYEQNWKDKFEQHSIWRLAMMLARTRILQLVLLGAESRRNIPKWLLRIGNDRVAWNKYPWGSYVWPTLYSQLRNADVRRWGPLYVDHPTNEDDLTTYSIFGYTWSFKGNIPAARLTPDDNEARSDWWIPSKAYFNGFIDQEQMLKFKEEMNARPVRQENTVPINVGQHYGFSDFSQFQGMQQRQMPEQSASHYWQPSPQPGSYYSFGQLQSHIDRLNLQTTIEMHHDVDGIVNQNIPNRGKRQQLPRKYLVTPFTVQPPTTIVPKQCVSKTKNKGKKASLLPLNLGGVLEGYNEEDKNVTFFGSQFTSNILFYENVDPAKVRRGNYENVLHFLNNPYHIYLDWYTRGYIVPITFWQELAPHLCMSDMQRLSYGTLIGWLGGEHMNSWMELMIRRPLNVNRTLAYTSTISVNPENNQFIILKDLHVIGTLDGSTRLYPSWNDVDWITLNFARTT</sequence>
<gene>
    <name evidence="2" type="ORF">Tci_047138</name>
</gene>
<accession>A0A6L2MN66</accession>
<dbReference type="AlphaFoldDB" id="A0A6L2MN66"/>
<organism evidence="2">
    <name type="scientific">Tanacetum cinerariifolium</name>
    <name type="common">Dalmatian daisy</name>
    <name type="synonym">Chrysanthemum cinerariifolium</name>
    <dbReference type="NCBI Taxonomy" id="118510"/>
    <lineage>
        <taxon>Eukaryota</taxon>
        <taxon>Viridiplantae</taxon>
        <taxon>Streptophyta</taxon>
        <taxon>Embryophyta</taxon>
        <taxon>Tracheophyta</taxon>
        <taxon>Spermatophyta</taxon>
        <taxon>Magnoliopsida</taxon>
        <taxon>eudicotyledons</taxon>
        <taxon>Gunneridae</taxon>
        <taxon>Pentapetalae</taxon>
        <taxon>asterids</taxon>
        <taxon>campanulids</taxon>
        <taxon>Asterales</taxon>
        <taxon>Asteraceae</taxon>
        <taxon>Asteroideae</taxon>
        <taxon>Anthemideae</taxon>
        <taxon>Anthemidinae</taxon>
        <taxon>Tanacetum</taxon>
    </lineage>
</organism>
<name>A0A6L2MN66_TANCI</name>